<evidence type="ECO:0000313" key="2">
    <source>
        <dbReference type="EMBL" id="SMP46806.1"/>
    </source>
</evidence>
<protein>
    <submittedName>
        <fullName evidence="2">Uncharacterized protein</fullName>
    </submittedName>
</protein>
<proteinExistence type="predicted"/>
<gene>
    <name evidence="2" type="ORF">SAMN06265222_102182</name>
</gene>
<feature type="region of interest" description="Disordered" evidence="1">
    <location>
        <begin position="297"/>
        <end position="322"/>
    </location>
</feature>
<evidence type="ECO:0000256" key="1">
    <source>
        <dbReference type="SAM" id="MobiDB-lite"/>
    </source>
</evidence>
<accession>A0ABY1PWB4</accession>
<feature type="compositionally biased region" description="Polar residues" evidence="1">
    <location>
        <begin position="309"/>
        <end position="322"/>
    </location>
</feature>
<reference evidence="2 3" key="1">
    <citation type="submission" date="2017-05" db="EMBL/GenBank/DDBJ databases">
        <authorList>
            <person name="Varghese N."/>
            <person name="Submissions S."/>
        </authorList>
    </citation>
    <scope>NUCLEOTIDE SEQUENCE [LARGE SCALE GENOMIC DNA]</scope>
    <source>
        <strain evidence="2 3">DSM 25457</strain>
    </source>
</reference>
<evidence type="ECO:0000313" key="3">
    <source>
        <dbReference type="Proteomes" id="UP001158067"/>
    </source>
</evidence>
<feature type="compositionally biased region" description="Polar residues" evidence="1">
    <location>
        <begin position="909"/>
        <end position="918"/>
    </location>
</feature>
<dbReference type="RefSeq" id="WP_283431515.1">
    <property type="nucleotide sequence ID" value="NZ_FXUG01000002.1"/>
</dbReference>
<feature type="region of interest" description="Disordered" evidence="1">
    <location>
        <begin position="899"/>
        <end position="918"/>
    </location>
</feature>
<feature type="compositionally biased region" description="Low complexity" evidence="1">
    <location>
        <begin position="297"/>
        <end position="308"/>
    </location>
</feature>
<sequence length="1127" mass="122000">MVGPFRDYLFGLSVLALAMGGYQMTVARWLKPPVVQRAPIAERELTDNDESLVDLYPADAWQRGRSIRLKTQDGMLLFQNWEQNKGDRDGGKKWRLWPITMVIGRGLDADGDSQPIVIEAEEGAVIEFSAALDVMSGVAPTIQRGQLMGSVHIRRINGNDIDAASDAVNTSIYQVNASKNADETLDIRTANVGIDRRKIWTTEAIHMQVGRALMVGRDLTLHLASSAGGGGSQSSISRSLDRMELIYLRELTLPLDKPGASPDDSNGIVQVKCDGRIEYDFALDQLLLDQNVQLLHSPSPNTASSNSTGLTSAFSNRSTPLSPTALDGELERFECESLRLTLRDPLNSDRTRETALDWIDRIEAVGSPVRLSMPSQGFDLNAGKVLLDPVEGWLIAEPGVTRVASPFSNAASNRQAQANDQQAVQIRNGELSATLSRIVYRFDPKHPRQLGTVEVEGAGLVQYTATDSVLKSFQWLDSLRVSPLDVATPNAIDVNFGVWCDGGIQALLSDGGSFVTDRIEGVIKPIKPSLNGGSVDHQWFPDRFSAIGNVQVRSPTLVAATQQMNLFFEQKNLHPATAADTQQADPGSVRRWVSQPDKNTASTSPTTPGPKSPQAAPATIRGDQVTAQLTFGDRELTATDLSVVGNVEVTHPLTMKKSALNATTPSEPLIAVLTGDHLRIRDGGGSDVLQLGSQSDRPARLDLGDGYFIGPEIQVRPDDNYVWIPSAGEFLIPSEFLPSLNSASSTSASRWSRSPHCRFGGSMTFDGQVAKLSGGVDLQAAIVNNGQPSEIRMNGDELQFVLENPVSFRTPASFQATRLAQVSLLQTTTRPVVVRVDQFAGDGIRQSRHEMTVASLNWMPGEPDTNIAMRPMAQAGSAKAAMSGYIVAPGPGSYRGWIRGKAQSDDETSSTPDSGNTASVYLEGMIEDARPSSNGLGQSETIITGVHLVFQEAMRGDLMAKSLEFSKGVRIGRRILPDFDQTFEATEMDHLAMDEMTLDCDRVRLSIDPSVTLQTPKFKIAGRSNPSNPPALEVEASGGVVFRSRTERGMSQATADRCGYAIAKDLVTIEGIPGRPARFQQTDPTGKPLANLAIRTMTLRLKPFQLISSQVESFQTGALPASATKSR</sequence>
<name>A0ABY1PWB4_9BACT</name>
<feature type="region of interest" description="Disordered" evidence="1">
    <location>
        <begin position="577"/>
        <end position="619"/>
    </location>
</feature>
<comment type="caution">
    <text evidence="2">The sequence shown here is derived from an EMBL/GenBank/DDBJ whole genome shotgun (WGS) entry which is preliminary data.</text>
</comment>
<dbReference type="EMBL" id="FXUG01000002">
    <property type="protein sequence ID" value="SMP46806.1"/>
    <property type="molecule type" value="Genomic_DNA"/>
</dbReference>
<dbReference type="Proteomes" id="UP001158067">
    <property type="component" value="Unassembled WGS sequence"/>
</dbReference>
<keyword evidence="3" id="KW-1185">Reference proteome</keyword>
<organism evidence="2 3">
    <name type="scientific">Neorhodopirellula lusitana</name>
    <dbReference type="NCBI Taxonomy" id="445327"/>
    <lineage>
        <taxon>Bacteria</taxon>
        <taxon>Pseudomonadati</taxon>
        <taxon>Planctomycetota</taxon>
        <taxon>Planctomycetia</taxon>
        <taxon>Pirellulales</taxon>
        <taxon>Pirellulaceae</taxon>
        <taxon>Neorhodopirellula</taxon>
    </lineage>
</organism>